<dbReference type="InterPro" id="IPR001584">
    <property type="entry name" value="Integrase_cat-core"/>
</dbReference>
<sequence>MLLENIRVVSEFSDVFPDSLPGMPPKRDIEFSIELVPGTAPIYKKAYRIPGVELLEVKKQIDELLEKGFIRKSTSPWASPVLLTEKKDGTLRMFVVIFIDDILIYSKTEEEHEEHLRLVLQKLREHKLYAKFSKCDFWIEEVKFLGHVISNGGIAVDQSKEGKVVAYASRQLRDHEKNYPTHDLELAAVVHALKDYDLEIHYHPGKANVVADALSRKSQISLLWARELPDELAKEFDRLSLGFLNNTESTVSMEFEPTLEQEIRKGQLNDEKIKEIKELIKICVPNIKSVRDLILKEAHETAYSIHPGSEKMYQDLKQNFWWYGMKREVAEYVALCDVCQRVKAEHQKPAGLLQPLKIPEWKWEEIGMDFIVGLPRTQSGFDSIWVVVDRLTKVAHFIPVKTTYSGAKLAELYMSRIVCLHGVPKKIVSDRGTQFTSHFWKRLHESMGTKLNFSSTYHPQTDGQTERTNQILEDMLRACAIQYGTSWDKSLPYAEFSYNNSYQASIKMSPFQALYGRRCRTPLHWDQPGEKQLFGPGIIEDAERQVRMIRENLRIAQTRQKSYADNRRTDLEFAVGDYVYLKVSPIRGLRRFKVKGKLAPRYIGPFKIIDRKREVAYQLELPNRLSGVHNVFHISQLKKCLRVPEEQLQEDELNVQDDLTYTEYPVQILEMAERTTRNRVIKMCKVKWSHHTAEEATWEREDDLRTDYPELFASQS</sequence>
<evidence type="ECO:0000256" key="2">
    <source>
        <dbReference type="ARBA" id="ARBA00022679"/>
    </source>
</evidence>
<evidence type="ECO:0000256" key="12">
    <source>
        <dbReference type="ARBA" id="ARBA00022932"/>
    </source>
</evidence>
<dbReference type="GO" id="GO:0004190">
    <property type="term" value="F:aspartic-type endopeptidase activity"/>
    <property type="evidence" value="ECO:0007669"/>
    <property type="project" value="UniProtKB-KW"/>
</dbReference>
<dbReference type="FunFam" id="1.10.340.70:FF:000001">
    <property type="entry name" value="Retrovirus-related Pol polyprotein from transposon gypsy-like Protein"/>
    <property type="match status" value="1"/>
</dbReference>
<protein>
    <recommendedName>
        <fullName evidence="15">Integrase catalytic domain-containing protein</fullName>
    </recommendedName>
</protein>
<organism evidence="16 17">
    <name type="scientific">Paspalum notatum var. saurae</name>
    <dbReference type="NCBI Taxonomy" id="547442"/>
    <lineage>
        <taxon>Eukaryota</taxon>
        <taxon>Viridiplantae</taxon>
        <taxon>Streptophyta</taxon>
        <taxon>Embryophyta</taxon>
        <taxon>Tracheophyta</taxon>
        <taxon>Spermatophyta</taxon>
        <taxon>Magnoliopsida</taxon>
        <taxon>Liliopsida</taxon>
        <taxon>Poales</taxon>
        <taxon>Poaceae</taxon>
        <taxon>PACMAD clade</taxon>
        <taxon>Panicoideae</taxon>
        <taxon>Andropogonodae</taxon>
        <taxon>Paspaleae</taxon>
        <taxon>Paspalinae</taxon>
        <taxon>Paspalum</taxon>
    </lineage>
</organism>
<dbReference type="InterPro" id="IPR043128">
    <property type="entry name" value="Rev_trsase/Diguanyl_cyclase"/>
</dbReference>
<evidence type="ECO:0000313" key="16">
    <source>
        <dbReference type="EMBL" id="WVZ63848.1"/>
    </source>
</evidence>
<dbReference type="Gene3D" id="3.30.420.10">
    <property type="entry name" value="Ribonuclease H-like superfamily/Ribonuclease H"/>
    <property type="match status" value="1"/>
</dbReference>
<evidence type="ECO:0000256" key="6">
    <source>
        <dbReference type="ARBA" id="ARBA00022750"/>
    </source>
</evidence>
<accession>A0AAQ3SZ90</accession>
<dbReference type="GO" id="GO:0003677">
    <property type="term" value="F:DNA binding"/>
    <property type="evidence" value="ECO:0007669"/>
    <property type="project" value="UniProtKB-KW"/>
</dbReference>
<dbReference type="GO" id="GO:0003964">
    <property type="term" value="F:RNA-directed DNA polymerase activity"/>
    <property type="evidence" value="ECO:0007669"/>
    <property type="project" value="UniProtKB-KW"/>
</dbReference>
<feature type="domain" description="Integrase catalytic" evidence="15">
    <location>
        <begin position="355"/>
        <end position="518"/>
    </location>
</feature>
<dbReference type="Pfam" id="PF17917">
    <property type="entry name" value="RT_RNaseH"/>
    <property type="match status" value="1"/>
</dbReference>
<keyword evidence="9" id="KW-0460">Magnesium</keyword>
<dbReference type="SUPFAM" id="SSF56672">
    <property type="entry name" value="DNA/RNA polymerases"/>
    <property type="match status" value="1"/>
</dbReference>
<evidence type="ECO:0000256" key="3">
    <source>
        <dbReference type="ARBA" id="ARBA00022695"/>
    </source>
</evidence>
<keyword evidence="2" id="KW-0808">Transferase</keyword>
<evidence type="ECO:0000256" key="11">
    <source>
        <dbReference type="ARBA" id="ARBA00022918"/>
    </source>
</evidence>
<dbReference type="Gene3D" id="3.10.10.10">
    <property type="entry name" value="HIV Type 1 Reverse Transcriptase, subunit A, domain 1"/>
    <property type="match status" value="1"/>
</dbReference>
<evidence type="ECO:0000256" key="10">
    <source>
        <dbReference type="ARBA" id="ARBA00022908"/>
    </source>
</evidence>
<dbReference type="GO" id="GO:0046872">
    <property type="term" value="F:metal ion binding"/>
    <property type="evidence" value="ECO:0007669"/>
    <property type="project" value="UniProtKB-KW"/>
</dbReference>
<dbReference type="GO" id="GO:0015074">
    <property type="term" value="P:DNA integration"/>
    <property type="evidence" value="ECO:0007669"/>
    <property type="project" value="UniProtKB-KW"/>
</dbReference>
<keyword evidence="3" id="KW-0548">Nucleotidyltransferase</keyword>
<dbReference type="InterPro" id="IPR041588">
    <property type="entry name" value="Integrase_H2C2"/>
</dbReference>
<dbReference type="GO" id="GO:0003887">
    <property type="term" value="F:DNA-directed DNA polymerase activity"/>
    <property type="evidence" value="ECO:0007669"/>
    <property type="project" value="UniProtKB-KW"/>
</dbReference>
<evidence type="ECO:0000313" key="17">
    <source>
        <dbReference type="Proteomes" id="UP001341281"/>
    </source>
</evidence>
<dbReference type="GO" id="GO:0006508">
    <property type="term" value="P:proteolysis"/>
    <property type="evidence" value="ECO:0007669"/>
    <property type="project" value="UniProtKB-KW"/>
</dbReference>
<keyword evidence="11" id="KW-0695">RNA-directed DNA polymerase</keyword>
<dbReference type="InterPro" id="IPR036397">
    <property type="entry name" value="RNaseH_sf"/>
</dbReference>
<gene>
    <name evidence="16" type="ORF">U9M48_013446</name>
</gene>
<dbReference type="GO" id="GO:0004519">
    <property type="term" value="F:endonuclease activity"/>
    <property type="evidence" value="ECO:0007669"/>
    <property type="project" value="UniProtKB-KW"/>
</dbReference>
<dbReference type="EMBL" id="CP144747">
    <property type="protein sequence ID" value="WVZ63848.1"/>
    <property type="molecule type" value="Genomic_DNA"/>
</dbReference>
<evidence type="ECO:0000256" key="14">
    <source>
        <dbReference type="ARBA" id="ARBA00023172"/>
    </source>
</evidence>
<keyword evidence="17" id="KW-1185">Reference proteome</keyword>
<evidence type="ECO:0000256" key="13">
    <source>
        <dbReference type="ARBA" id="ARBA00023125"/>
    </source>
</evidence>
<keyword evidence="10" id="KW-0229">DNA integration</keyword>
<dbReference type="AlphaFoldDB" id="A0AAQ3SZ90"/>
<dbReference type="SUPFAM" id="SSF53098">
    <property type="entry name" value="Ribonuclease H-like"/>
    <property type="match status" value="1"/>
</dbReference>
<dbReference type="Pfam" id="PF17921">
    <property type="entry name" value="Integrase_H2C2"/>
    <property type="match status" value="1"/>
</dbReference>
<dbReference type="InterPro" id="IPR056924">
    <property type="entry name" value="SH3_Tf2-1"/>
</dbReference>
<dbReference type="PROSITE" id="PS50994">
    <property type="entry name" value="INTEGRASE"/>
    <property type="match status" value="1"/>
</dbReference>
<keyword evidence="7" id="KW-0255">Endonuclease</keyword>
<reference evidence="16 17" key="1">
    <citation type="submission" date="2024-02" db="EMBL/GenBank/DDBJ databases">
        <title>High-quality chromosome-scale genome assembly of Pensacola bahiagrass (Paspalum notatum Flugge var. saurae).</title>
        <authorList>
            <person name="Vega J.M."/>
            <person name="Podio M."/>
            <person name="Orjuela J."/>
            <person name="Siena L.A."/>
            <person name="Pessino S.C."/>
            <person name="Combes M.C."/>
            <person name="Mariac C."/>
            <person name="Albertini E."/>
            <person name="Pupilli F."/>
            <person name="Ortiz J.P.A."/>
            <person name="Leblanc O."/>
        </authorList>
    </citation>
    <scope>NUCLEOTIDE SEQUENCE [LARGE SCALE GENOMIC DNA]</scope>
    <source>
        <strain evidence="16">R1</strain>
        <tissue evidence="16">Leaf</tissue>
    </source>
</reference>
<evidence type="ECO:0000259" key="15">
    <source>
        <dbReference type="PROSITE" id="PS50994"/>
    </source>
</evidence>
<dbReference type="InterPro" id="IPR043502">
    <property type="entry name" value="DNA/RNA_pol_sf"/>
</dbReference>
<dbReference type="InterPro" id="IPR012337">
    <property type="entry name" value="RNaseH-like_sf"/>
</dbReference>
<dbReference type="PANTHER" id="PTHR37984">
    <property type="entry name" value="PROTEIN CBG26694"/>
    <property type="match status" value="1"/>
</dbReference>
<keyword evidence="13" id="KW-0238">DNA-binding</keyword>
<dbReference type="Pfam" id="PF24626">
    <property type="entry name" value="SH3_Tf2-1"/>
    <property type="match status" value="1"/>
</dbReference>
<dbReference type="InterPro" id="IPR050951">
    <property type="entry name" value="Retrovirus_Pol_polyprotein"/>
</dbReference>
<keyword evidence="1" id="KW-0645">Protease</keyword>
<dbReference type="PANTHER" id="PTHR37984:SF5">
    <property type="entry name" value="PROTEIN NYNRIN-LIKE"/>
    <property type="match status" value="1"/>
</dbReference>
<keyword evidence="6" id="KW-0064">Aspartyl protease</keyword>
<name>A0AAQ3SZ90_PASNO</name>
<keyword evidence="8" id="KW-0378">Hydrolase</keyword>
<keyword evidence="4" id="KW-0540">Nuclease</keyword>
<evidence type="ECO:0000256" key="9">
    <source>
        <dbReference type="ARBA" id="ARBA00022842"/>
    </source>
</evidence>
<evidence type="ECO:0000256" key="7">
    <source>
        <dbReference type="ARBA" id="ARBA00022759"/>
    </source>
</evidence>
<dbReference type="Pfam" id="PF00078">
    <property type="entry name" value="RVT_1"/>
    <property type="match status" value="1"/>
</dbReference>
<dbReference type="Proteomes" id="UP001341281">
    <property type="component" value="Chromosome 03"/>
</dbReference>
<evidence type="ECO:0000256" key="8">
    <source>
        <dbReference type="ARBA" id="ARBA00022801"/>
    </source>
</evidence>
<keyword evidence="12" id="KW-0239">DNA-directed DNA polymerase</keyword>
<evidence type="ECO:0000256" key="1">
    <source>
        <dbReference type="ARBA" id="ARBA00022670"/>
    </source>
</evidence>
<keyword evidence="5" id="KW-0479">Metal-binding</keyword>
<dbReference type="Gene3D" id="1.10.340.70">
    <property type="match status" value="1"/>
</dbReference>
<keyword evidence="14" id="KW-0233">DNA recombination</keyword>
<proteinExistence type="predicted"/>
<dbReference type="GO" id="GO:0006310">
    <property type="term" value="P:DNA recombination"/>
    <property type="evidence" value="ECO:0007669"/>
    <property type="project" value="UniProtKB-KW"/>
</dbReference>
<dbReference type="Gene3D" id="3.30.70.270">
    <property type="match status" value="1"/>
</dbReference>
<evidence type="ECO:0000256" key="5">
    <source>
        <dbReference type="ARBA" id="ARBA00022723"/>
    </source>
</evidence>
<dbReference type="FunFam" id="3.30.420.10:FF:000032">
    <property type="entry name" value="Retrovirus-related Pol polyprotein from transposon 297-like Protein"/>
    <property type="match status" value="1"/>
</dbReference>
<dbReference type="InterPro" id="IPR000477">
    <property type="entry name" value="RT_dom"/>
</dbReference>
<evidence type="ECO:0000256" key="4">
    <source>
        <dbReference type="ARBA" id="ARBA00022722"/>
    </source>
</evidence>
<dbReference type="InterPro" id="IPR041373">
    <property type="entry name" value="RT_RNaseH"/>
</dbReference>